<dbReference type="Proteomes" id="UP000887579">
    <property type="component" value="Unplaced"/>
</dbReference>
<protein>
    <submittedName>
        <fullName evidence="2">DNA mismatch repair protein MutS-like N-terminal domain-containing protein</fullName>
    </submittedName>
</protein>
<dbReference type="WBParaSite" id="ES5_v2.g28935.t1">
    <property type="protein sequence ID" value="ES5_v2.g28935.t1"/>
    <property type="gene ID" value="ES5_v2.g28935"/>
</dbReference>
<proteinExistence type="predicted"/>
<accession>A0AC34GH85</accession>
<evidence type="ECO:0000313" key="1">
    <source>
        <dbReference type="Proteomes" id="UP000887579"/>
    </source>
</evidence>
<evidence type="ECO:0000313" key="2">
    <source>
        <dbReference type="WBParaSite" id="ES5_v2.g28935.t1"/>
    </source>
</evidence>
<sequence>MEYKPVLPYLKNKAAGSAYVFLRKDSRDLFNEDARLVADELLMSDVSMKTHQLDDQELTVLSLNKSQTNRVIRDLLLIIRCRVEVYEESEDGKTFELISKGDLTNYDDFAEIVESSVELGELSSIMSIRLHGKDSSEDVCLL</sequence>
<organism evidence="1 2">
    <name type="scientific">Panagrolaimus sp. ES5</name>
    <dbReference type="NCBI Taxonomy" id="591445"/>
    <lineage>
        <taxon>Eukaryota</taxon>
        <taxon>Metazoa</taxon>
        <taxon>Ecdysozoa</taxon>
        <taxon>Nematoda</taxon>
        <taxon>Chromadorea</taxon>
        <taxon>Rhabditida</taxon>
        <taxon>Tylenchina</taxon>
        <taxon>Panagrolaimomorpha</taxon>
        <taxon>Panagrolaimoidea</taxon>
        <taxon>Panagrolaimidae</taxon>
        <taxon>Panagrolaimus</taxon>
    </lineage>
</organism>
<reference evidence="2" key="1">
    <citation type="submission" date="2022-11" db="UniProtKB">
        <authorList>
            <consortium name="WormBaseParasite"/>
        </authorList>
    </citation>
    <scope>IDENTIFICATION</scope>
</reference>
<name>A0AC34GH85_9BILA</name>